<dbReference type="KEGG" id="hlo:J0X27_05285"/>
<dbReference type="EMBL" id="CP071463">
    <property type="protein sequence ID" value="QSW86235.1"/>
    <property type="molecule type" value="Genomic_DNA"/>
</dbReference>
<feature type="compositionally biased region" description="Acidic residues" evidence="1">
    <location>
        <begin position="261"/>
        <end position="272"/>
    </location>
</feature>
<proteinExistence type="predicted"/>
<dbReference type="OrthoDB" id="264359at2157"/>
<keyword evidence="2" id="KW-0472">Membrane</keyword>
<feature type="transmembrane region" description="Helical" evidence="2">
    <location>
        <begin position="129"/>
        <end position="151"/>
    </location>
</feature>
<feature type="compositionally biased region" description="Acidic residues" evidence="1">
    <location>
        <begin position="24"/>
        <end position="35"/>
    </location>
</feature>
<accession>A0A8A2UDE5</accession>
<protein>
    <submittedName>
        <fullName evidence="3">Uncharacterized protein</fullName>
    </submittedName>
</protein>
<keyword evidence="2" id="KW-1133">Transmembrane helix</keyword>
<evidence type="ECO:0000313" key="3">
    <source>
        <dbReference type="EMBL" id="QSW86235.1"/>
    </source>
</evidence>
<keyword evidence="2" id="KW-0812">Transmembrane</keyword>
<evidence type="ECO:0000256" key="1">
    <source>
        <dbReference type="SAM" id="MobiDB-lite"/>
    </source>
</evidence>
<dbReference type="GeneID" id="63183135"/>
<evidence type="ECO:0000256" key="2">
    <source>
        <dbReference type="SAM" id="Phobius"/>
    </source>
</evidence>
<reference evidence="3 4" key="1">
    <citation type="journal article" date="2006" name="Int. J. Syst. Evol. Microbiol.">
        <title>Haloterrigena longa sp. nov. and Haloterrigena limicola sp. nov., extremely halophilic archaea isolated from a salt lake.</title>
        <authorList>
            <person name="Cui H.L."/>
            <person name="Tohty D."/>
            <person name="Zhou P.J."/>
            <person name="Liu S.J."/>
        </authorList>
    </citation>
    <scope>NUCLEOTIDE SEQUENCE [LARGE SCALE GENOMIC DNA]</scope>
    <source>
        <strain evidence="3 4">ABH32</strain>
    </source>
</reference>
<dbReference type="RefSeq" id="WP_207271366.1">
    <property type="nucleotide sequence ID" value="NZ_CP071463.1"/>
</dbReference>
<sequence>MTAAESLPGLSKSQPSSGGSGEAGDSEAGDGEATSDSESSKGMRYVAGGFLHAVLGPLLWWWRLPERGERLDDAILINRIWSHLSSTYSIPDNTDSLGVLYHLMSSRVDNIQSPSRAVRMQAIRNFQRGLWIAAWYSTVLVTVAIIMDLIFQPGDQIYPGVVYARPAYYTYWTPVWNLAIVGIVAVVLFWWLFESFEEDYVEYLFVDYAIGIQTPSQELRFSNDDVLQLSGSLTSELTVDSQSLNGLDSKSNSPDTQGSPDNDESPNESQEN</sequence>
<feature type="region of interest" description="Disordered" evidence="1">
    <location>
        <begin position="240"/>
        <end position="272"/>
    </location>
</feature>
<feature type="compositionally biased region" description="Polar residues" evidence="1">
    <location>
        <begin position="240"/>
        <end position="260"/>
    </location>
</feature>
<organism evidence="3 4">
    <name type="scientific">Natrinema longum</name>
    <dbReference type="NCBI Taxonomy" id="370324"/>
    <lineage>
        <taxon>Archaea</taxon>
        <taxon>Methanobacteriati</taxon>
        <taxon>Methanobacteriota</taxon>
        <taxon>Stenosarchaea group</taxon>
        <taxon>Halobacteria</taxon>
        <taxon>Halobacteriales</taxon>
        <taxon>Natrialbaceae</taxon>
        <taxon>Natrinema</taxon>
    </lineage>
</organism>
<evidence type="ECO:0000313" key="4">
    <source>
        <dbReference type="Proteomes" id="UP000663191"/>
    </source>
</evidence>
<keyword evidence="4" id="KW-1185">Reference proteome</keyword>
<gene>
    <name evidence="3" type="ORF">J0X27_05285</name>
</gene>
<feature type="transmembrane region" description="Helical" evidence="2">
    <location>
        <begin position="171"/>
        <end position="193"/>
    </location>
</feature>
<feature type="region of interest" description="Disordered" evidence="1">
    <location>
        <begin position="1"/>
        <end position="40"/>
    </location>
</feature>
<feature type="transmembrane region" description="Helical" evidence="2">
    <location>
        <begin position="45"/>
        <end position="62"/>
    </location>
</feature>
<name>A0A8A2UDE5_9EURY</name>
<dbReference type="AlphaFoldDB" id="A0A8A2UDE5"/>
<dbReference type="Proteomes" id="UP000663191">
    <property type="component" value="Chromosome"/>
</dbReference>